<comment type="caution">
    <text evidence="1">The sequence shown here is derived from an EMBL/GenBank/DDBJ whole genome shotgun (WGS) entry which is preliminary data.</text>
</comment>
<keyword evidence="2" id="KW-1185">Reference proteome</keyword>
<organism evidence="1 2">
    <name type="scientific">Kickxella alabastrina</name>
    <dbReference type="NCBI Taxonomy" id="61397"/>
    <lineage>
        <taxon>Eukaryota</taxon>
        <taxon>Fungi</taxon>
        <taxon>Fungi incertae sedis</taxon>
        <taxon>Zoopagomycota</taxon>
        <taxon>Kickxellomycotina</taxon>
        <taxon>Kickxellomycetes</taxon>
        <taxon>Kickxellales</taxon>
        <taxon>Kickxellaceae</taxon>
        <taxon>Kickxella</taxon>
    </lineage>
</organism>
<evidence type="ECO:0000313" key="2">
    <source>
        <dbReference type="Proteomes" id="UP001150581"/>
    </source>
</evidence>
<proteinExistence type="predicted"/>
<gene>
    <name evidence="1" type="ORF">LPJ66_008818</name>
</gene>
<reference evidence="1" key="1">
    <citation type="submission" date="2022-07" db="EMBL/GenBank/DDBJ databases">
        <title>Phylogenomic reconstructions and comparative analyses of Kickxellomycotina fungi.</title>
        <authorList>
            <person name="Reynolds N.K."/>
            <person name="Stajich J.E."/>
            <person name="Barry K."/>
            <person name="Grigoriev I.V."/>
            <person name="Crous P."/>
            <person name="Smith M.E."/>
        </authorList>
    </citation>
    <scope>NUCLEOTIDE SEQUENCE</scope>
    <source>
        <strain evidence="1">Benny 63K</strain>
    </source>
</reference>
<sequence length="391" mass="43197">LIADSKSRGLLRASSLPLFGCQVHSGKRFDNLFSDQAADAQGGADGEGDKSEFIMEAIDEMALEKRNEATMHNDAPIDSSADETAGSAMEVDTHKELPSVAAQGQFSRTHSRRPSNASNISSNREHFAHKPNAVSREPINGDVRPESNIQMSASTAFRRPARSPTRVLNTSRPPINLHAQMALERKKQHSSLFIPSKRGGRGGGVRGPVIGKAPSGQPLNSTLPAESLPPAVLREFARPPPPPPMLPPPLPPSSSPPPSRSLSKNNSRSNRHDSRDCSRSPSHRSEKHRDRRDDRRDDRKSQDRRDGSRDRDKRDRSRDKHRHGNSKDSSKRSSDTGTPSTSSVKRPRRKGGLFRPSASTENVGRRSRSDRDYDGKVDRDDLISGMLERRY</sequence>
<accession>A0ACC1I5A3</accession>
<feature type="non-terminal residue" evidence="1">
    <location>
        <position position="1"/>
    </location>
</feature>
<dbReference type="EMBL" id="JANBPG010001863">
    <property type="protein sequence ID" value="KAJ1887965.1"/>
    <property type="molecule type" value="Genomic_DNA"/>
</dbReference>
<evidence type="ECO:0000313" key="1">
    <source>
        <dbReference type="EMBL" id="KAJ1887965.1"/>
    </source>
</evidence>
<protein>
    <submittedName>
        <fullName evidence="1">Uncharacterized protein</fullName>
    </submittedName>
</protein>
<name>A0ACC1I5A3_9FUNG</name>
<dbReference type="Proteomes" id="UP001150581">
    <property type="component" value="Unassembled WGS sequence"/>
</dbReference>